<dbReference type="SUPFAM" id="SSF53474">
    <property type="entry name" value="alpha/beta-Hydrolases"/>
    <property type="match status" value="1"/>
</dbReference>
<dbReference type="GO" id="GO:0003743">
    <property type="term" value="F:translation initiation factor activity"/>
    <property type="evidence" value="ECO:0007669"/>
    <property type="project" value="UniProtKB-UniRule"/>
</dbReference>
<feature type="repeat" description="WD" evidence="7">
    <location>
        <begin position="310"/>
        <end position="351"/>
    </location>
</feature>
<dbReference type="Gene3D" id="2.130.10.10">
    <property type="entry name" value="YVTN repeat-like/Quinoprotein amine dehydrogenase"/>
    <property type="match status" value="1"/>
</dbReference>
<comment type="function">
    <text evidence="6">Component of the eukaryotic translation initiation factor 3 (eIF-3) complex, which is involved in protein synthesis of a specialized repertoire of mRNAs and, together with other initiation factors, stimulates binding of mRNA and methionyl-tRNAi to the 40S ribosome. The eIF-3 complex specifically targets and initiates translation of a subset of mRNAs involved in cell proliferation.</text>
</comment>
<dbReference type="SUPFAM" id="SSF50978">
    <property type="entry name" value="WD40 repeat-like"/>
    <property type="match status" value="1"/>
</dbReference>
<dbReference type="PROSITE" id="PS50294">
    <property type="entry name" value="WD_REPEATS_REGION"/>
    <property type="match status" value="2"/>
</dbReference>
<dbReference type="HAMAP" id="MF_03008">
    <property type="entry name" value="eIF3i"/>
    <property type="match status" value="1"/>
</dbReference>
<dbReference type="InterPro" id="IPR001680">
    <property type="entry name" value="WD40_rpt"/>
</dbReference>
<comment type="subcellular location">
    <subcellularLocation>
        <location evidence="6">Cytoplasm</location>
    </subcellularLocation>
</comment>
<evidence type="ECO:0000256" key="7">
    <source>
        <dbReference type="PROSITE-ProRule" id="PRU00221"/>
    </source>
</evidence>
<dbReference type="OrthoDB" id="24966at2759"/>
<proteinExistence type="inferred from homology"/>
<dbReference type="PROSITE" id="PS50082">
    <property type="entry name" value="WD_REPEATS_2"/>
    <property type="match status" value="3"/>
</dbReference>
<feature type="repeat" description="WD" evidence="7">
    <location>
        <begin position="556"/>
        <end position="586"/>
    </location>
</feature>
<keyword evidence="2 6" id="KW-0396">Initiation factor</keyword>
<evidence type="ECO:0000256" key="2">
    <source>
        <dbReference type="ARBA" id="ARBA00022540"/>
    </source>
</evidence>
<dbReference type="Gene3D" id="3.40.50.1820">
    <property type="entry name" value="alpha/beta hydrolase"/>
    <property type="match status" value="1"/>
</dbReference>
<evidence type="ECO:0000256" key="1">
    <source>
        <dbReference type="ARBA" id="ARBA00022490"/>
    </source>
</evidence>
<keyword evidence="5 6" id="KW-0648">Protein biosynthesis</keyword>
<name>M3J416_CANMX</name>
<dbReference type="GO" id="GO:0016282">
    <property type="term" value="C:eukaryotic 43S preinitiation complex"/>
    <property type="evidence" value="ECO:0007669"/>
    <property type="project" value="UniProtKB-UniRule"/>
</dbReference>
<dbReference type="Pfam" id="PF01738">
    <property type="entry name" value="DLH"/>
    <property type="match status" value="1"/>
</dbReference>
<reference evidence="9 10" key="1">
    <citation type="submission" date="2013-02" db="EMBL/GenBank/DDBJ databases">
        <title>Genome sequence of Candida maltosa Xu316, a potential industrial strain for xylitol and ethanol production.</title>
        <authorList>
            <person name="Yu J."/>
            <person name="Wang Q."/>
            <person name="Geng X."/>
            <person name="Bao W."/>
            <person name="He P."/>
            <person name="Cai J."/>
        </authorList>
    </citation>
    <scope>NUCLEOTIDE SEQUENCE [LARGE SCALE GENOMIC DNA]</scope>
    <source>
        <strain evidence="10">Xu316</strain>
    </source>
</reference>
<dbReference type="PANTHER" id="PTHR47562:SF2">
    <property type="entry name" value="CARBOXYMETHYLENEBUTENOLIDASE-RELATED"/>
    <property type="match status" value="1"/>
</dbReference>
<evidence type="ECO:0000313" key="9">
    <source>
        <dbReference type="EMBL" id="EMG46688.1"/>
    </source>
</evidence>
<dbReference type="FunFam" id="2.130.10.10:FF:000127">
    <property type="entry name" value="Eukaryotic translation initiation factor 3 subunit I"/>
    <property type="match status" value="1"/>
</dbReference>
<dbReference type="GO" id="GO:0016787">
    <property type="term" value="F:hydrolase activity"/>
    <property type="evidence" value="ECO:0007669"/>
    <property type="project" value="InterPro"/>
</dbReference>
<organism evidence="9 10">
    <name type="scientific">Candida maltosa (strain Xu316)</name>
    <name type="common">Yeast</name>
    <dbReference type="NCBI Taxonomy" id="1245528"/>
    <lineage>
        <taxon>Eukaryota</taxon>
        <taxon>Fungi</taxon>
        <taxon>Dikarya</taxon>
        <taxon>Ascomycota</taxon>
        <taxon>Saccharomycotina</taxon>
        <taxon>Pichiomycetes</taxon>
        <taxon>Debaryomycetaceae</taxon>
        <taxon>Candida/Lodderomyces clade</taxon>
        <taxon>Candida</taxon>
    </lineage>
</organism>
<protein>
    <recommendedName>
        <fullName evidence="6">Eukaryotic translation initiation factor 3 subunit I</fullName>
        <shortName evidence="6">eIF3i</shortName>
    </recommendedName>
    <alternativeName>
        <fullName evidence="6">Eukaryotic translation initiation factor 3 39 kDa subunit homolog</fullName>
        <shortName evidence="6">eIF-3 39 kDa subunit homolog</shortName>
    </alternativeName>
</protein>
<keyword evidence="1 6" id="KW-0963">Cytoplasm</keyword>
<dbReference type="InterPro" id="IPR015943">
    <property type="entry name" value="WD40/YVTN_repeat-like_dom_sf"/>
</dbReference>
<dbReference type="CDD" id="cd00200">
    <property type="entry name" value="WD40"/>
    <property type="match status" value="1"/>
</dbReference>
<feature type="repeat" description="WD" evidence="7">
    <location>
        <begin position="268"/>
        <end position="309"/>
    </location>
</feature>
<evidence type="ECO:0000313" key="10">
    <source>
        <dbReference type="Proteomes" id="UP000011777"/>
    </source>
</evidence>
<accession>M3J416</accession>
<evidence type="ECO:0000256" key="4">
    <source>
        <dbReference type="ARBA" id="ARBA00022737"/>
    </source>
</evidence>
<dbReference type="SMART" id="SM00320">
    <property type="entry name" value="WD40"/>
    <property type="match status" value="6"/>
</dbReference>
<dbReference type="InterPro" id="IPR002925">
    <property type="entry name" value="Dienelactn_hydro"/>
</dbReference>
<dbReference type="Pfam" id="PF24805">
    <property type="entry name" value="EIF3I"/>
    <property type="match status" value="1"/>
</dbReference>
<dbReference type="GO" id="GO:0005852">
    <property type="term" value="C:eukaryotic translation initiation factor 3 complex"/>
    <property type="evidence" value="ECO:0007669"/>
    <property type="project" value="UniProtKB-UniRule"/>
</dbReference>
<dbReference type="InterPro" id="IPR029058">
    <property type="entry name" value="AB_hydrolase_fold"/>
</dbReference>
<dbReference type="GO" id="GO:0001732">
    <property type="term" value="P:formation of cytoplasmic translation initiation complex"/>
    <property type="evidence" value="ECO:0007669"/>
    <property type="project" value="UniProtKB-UniRule"/>
</dbReference>
<dbReference type="InterPro" id="IPR036322">
    <property type="entry name" value="WD40_repeat_dom_sf"/>
</dbReference>
<dbReference type="EMBL" id="AOGT01001915">
    <property type="protein sequence ID" value="EMG46688.1"/>
    <property type="molecule type" value="Genomic_DNA"/>
</dbReference>
<dbReference type="PANTHER" id="PTHR47562">
    <property type="match status" value="1"/>
</dbReference>
<dbReference type="eggNOG" id="KOG0643">
    <property type="taxonomic scope" value="Eukaryota"/>
</dbReference>
<comment type="similarity">
    <text evidence="6">Belongs to the eIF-3 subunit I family.</text>
</comment>
<dbReference type="InterPro" id="IPR027525">
    <property type="entry name" value="eIF3i"/>
</dbReference>
<keyword evidence="3 7" id="KW-0853">WD repeat</keyword>
<evidence type="ECO:0000259" key="8">
    <source>
        <dbReference type="Pfam" id="PF01738"/>
    </source>
</evidence>
<keyword evidence="4" id="KW-0677">Repeat</keyword>
<dbReference type="GO" id="GO:0033290">
    <property type="term" value="C:eukaryotic 48S preinitiation complex"/>
    <property type="evidence" value="ECO:0007669"/>
    <property type="project" value="UniProtKB-UniRule"/>
</dbReference>
<dbReference type="Proteomes" id="UP000011777">
    <property type="component" value="Unassembled WGS sequence"/>
</dbReference>
<evidence type="ECO:0000256" key="6">
    <source>
        <dbReference type="HAMAP-Rule" id="MF_03008"/>
    </source>
</evidence>
<sequence length="612" mass="67723">MLIEETYHDVKTADGTTMRIFVFHPKIPNYPNVKFPGVICFSEIYQVTGPVARFAKDIAGQGYIVACPSSYHNFAGPEPFAYDEADTDKGNTLKITKTVEQYDEDANLSIEYLLNLPTCNGKLGATGMCLGGHLAFRAALDPRIRATVCFFATDIHSHSLGKGKQDDSLKRCGEIEGEIMMIFGTKDNHVPPEGRDLIRSELRKNNVDNLWLEINNAQHAFVRDESSKGRYDPAITKLCVDWLFEIFTRQLKLDYGDHDGKETVIENLMGHERSLTQVKYNREGDLLFSVAKDNAASIWYSSNGERLGTLEGHRGVIWSIDVDQDTHLCATGGGDLAIKLWKVENGQCVYTWESPSPVRRVAFSPDGKKLLAIADQVMGHIGTISVFDINDNDATLTQQCETPSLVIETNPDLTKANVAGWSDDGKYIIVGHDNGYVSKYDAASGKLLKSLQAHGIHNEEKNVSITDIQFAPEDKSYFITSSKDKTACLIDVDTFDLLKVYKADAPMNTAAITPIKDFVILGGGQEARNVTTTAESQGKFEARFYHKIFEEEIGRVKGHFGPLNTVAVHPDGTGYSSGGEDGFIRVHTFDKSYHDFLFDAERTEKAAAAGNI</sequence>
<feature type="domain" description="Dienelactone hydrolase" evidence="8">
    <location>
        <begin position="31"/>
        <end position="247"/>
    </location>
</feature>
<gene>
    <name evidence="6" type="primary">TIF34</name>
    <name evidence="9" type="ORF">G210_3055</name>
</gene>
<keyword evidence="10" id="KW-1185">Reference proteome</keyword>
<dbReference type="STRING" id="1245528.M3J416"/>
<comment type="subunit">
    <text evidence="6">Component of the eukaryotic translation initiation factor 3 (eIF-3) complex.</text>
</comment>
<evidence type="ECO:0000256" key="3">
    <source>
        <dbReference type="ARBA" id="ARBA00022574"/>
    </source>
</evidence>
<dbReference type="AlphaFoldDB" id="M3J416"/>
<evidence type="ECO:0000256" key="5">
    <source>
        <dbReference type="ARBA" id="ARBA00022917"/>
    </source>
</evidence>
<comment type="caution">
    <text evidence="9">The sequence shown here is derived from an EMBL/GenBank/DDBJ whole genome shotgun (WGS) entry which is preliminary data.</text>
</comment>
<dbReference type="HOGENOM" id="CLU_446173_0_0_1"/>